<evidence type="ECO:0000313" key="3">
    <source>
        <dbReference type="EMBL" id="CVK34416.1"/>
    </source>
</evidence>
<keyword evidence="2" id="KW-0472">Membrane</keyword>
<dbReference type="KEGG" id="mema:MMAB1_3203"/>
<dbReference type="AlphaFoldDB" id="A0A110BK68"/>
<dbReference type="GeneID" id="27138663"/>
<sequence length="103" mass="10815">MIKIYQQRMATALTVAIQVLVIAGFIACIVVGPQDQSSPIASPDDETWNVGYRSASISPAAYDVVVHQSGTWPVDPLPETTEISSPGSGLISFPVHPGPPIAS</sequence>
<keyword evidence="2" id="KW-1133">Transmembrane helix</keyword>
<evidence type="ECO:0000313" key="4">
    <source>
        <dbReference type="Proteomes" id="UP000069850"/>
    </source>
</evidence>
<protein>
    <submittedName>
        <fullName evidence="3">Uncharacterized protein</fullName>
    </submittedName>
</protein>
<dbReference type="RefSeq" id="WP_062265872.1">
    <property type="nucleotide sequence ID" value="NZ_LT158599.1"/>
</dbReference>
<feature type="region of interest" description="Disordered" evidence="1">
    <location>
        <begin position="73"/>
        <end position="103"/>
    </location>
</feature>
<name>A0A110BK68_9EURY</name>
<feature type="transmembrane region" description="Helical" evidence="2">
    <location>
        <begin position="12"/>
        <end position="32"/>
    </location>
</feature>
<accession>A0A110BK68</accession>
<dbReference type="EMBL" id="LT158599">
    <property type="protein sequence ID" value="CVK34416.1"/>
    <property type="molecule type" value="Genomic_DNA"/>
</dbReference>
<proteinExistence type="predicted"/>
<evidence type="ECO:0000256" key="2">
    <source>
        <dbReference type="SAM" id="Phobius"/>
    </source>
</evidence>
<dbReference type="OrthoDB" id="106656at2157"/>
<dbReference type="Proteomes" id="UP000069850">
    <property type="component" value="Chromosome 1"/>
</dbReference>
<organism evidence="3 4">
    <name type="scientific">Methanoculleus bourgensis</name>
    <dbReference type="NCBI Taxonomy" id="83986"/>
    <lineage>
        <taxon>Archaea</taxon>
        <taxon>Methanobacteriati</taxon>
        <taxon>Methanobacteriota</taxon>
        <taxon>Stenosarchaea group</taxon>
        <taxon>Methanomicrobia</taxon>
        <taxon>Methanomicrobiales</taxon>
        <taxon>Methanomicrobiaceae</taxon>
        <taxon>Methanoculleus</taxon>
    </lineage>
</organism>
<keyword evidence="2" id="KW-0812">Transmembrane</keyword>
<gene>
    <name evidence="3" type="ORF">MMAB1_3203</name>
</gene>
<reference evidence="3 4" key="1">
    <citation type="submission" date="2016-01" db="EMBL/GenBank/DDBJ databases">
        <authorList>
            <person name="Manzoor S."/>
        </authorList>
    </citation>
    <scope>NUCLEOTIDE SEQUENCE [LARGE SCALE GENOMIC DNA]</scope>
    <source>
        <strain evidence="3">Methanoculleus sp MAB1</strain>
    </source>
</reference>
<dbReference type="PROSITE" id="PS51257">
    <property type="entry name" value="PROKAR_LIPOPROTEIN"/>
    <property type="match status" value="1"/>
</dbReference>
<evidence type="ECO:0000256" key="1">
    <source>
        <dbReference type="SAM" id="MobiDB-lite"/>
    </source>
</evidence>